<evidence type="ECO:0000256" key="1">
    <source>
        <dbReference type="SAM" id="Phobius"/>
    </source>
</evidence>
<accession>A0ABP0JHC8</accession>
<protein>
    <submittedName>
        <fullName evidence="2">Uncharacterized protein</fullName>
    </submittedName>
</protein>
<reference evidence="2 3" key="1">
    <citation type="submission" date="2024-02" db="EMBL/GenBank/DDBJ databases">
        <authorList>
            <person name="Chen Y."/>
            <person name="Shah S."/>
            <person name="Dougan E. K."/>
            <person name="Thang M."/>
            <person name="Chan C."/>
        </authorList>
    </citation>
    <scope>NUCLEOTIDE SEQUENCE [LARGE SCALE GENOMIC DNA]</scope>
</reference>
<comment type="caution">
    <text evidence="2">The sequence shown here is derived from an EMBL/GenBank/DDBJ whole genome shotgun (WGS) entry which is preliminary data.</text>
</comment>
<gene>
    <name evidence="2" type="ORF">CCMP2556_LOCUS11405</name>
</gene>
<name>A0ABP0JHC8_9DINO</name>
<keyword evidence="1" id="KW-1133">Transmembrane helix</keyword>
<keyword evidence="3" id="KW-1185">Reference proteome</keyword>
<dbReference type="Proteomes" id="UP001642484">
    <property type="component" value="Unassembled WGS sequence"/>
</dbReference>
<evidence type="ECO:0000313" key="3">
    <source>
        <dbReference type="Proteomes" id="UP001642484"/>
    </source>
</evidence>
<sequence>MSAALSSSVFEILSFDFPVLNVPNAKVFEKNFSLGLNYYPLSQTRNSFGNATKVSFSFFLSFFFWLTFSFSIHFQKALDLGPWYLQAMRNAKGDLVGVTELSAGRLVQFHLCLGESEHLCDAELRFLISAERTDLTFFFLQRMVFWSSVSLLRFPRVCRAFCSHKKLPRFEDSSGLGAEEVLQA</sequence>
<organism evidence="2 3">
    <name type="scientific">Durusdinium trenchii</name>
    <dbReference type="NCBI Taxonomy" id="1381693"/>
    <lineage>
        <taxon>Eukaryota</taxon>
        <taxon>Sar</taxon>
        <taxon>Alveolata</taxon>
        <taxon>Dinophyceae</taxon>
        <taxon>Suessiales</taxon>
        <taxon>Symbiodiniaceae</taxon>
        <taxon>Durusdinium</taxon>
    </lineage>
</organism>
<proteinExistence type="predicted"/>
<keyword evidence="1" id="KW-0472">Membrane</keyword>
<dbReference type="EMBL" id="CAXAMN010005446">
    <property type="protein sequence ID" value="CAK9013748.1"/>
    <property type="molecule type" value="Genomic_DNA"/>
</dbReference>
<feature type="transmembrane region" description="Helical" evidence="1">
    <location>
        <begin position="54"/>
        <end position="74"/>
    </location>
</feature>
<keyword evidence="1" id="KW-0812">Transmembrane</keyword>
<evidence type="ECO:0000313" key="2">
    <source>
        <dbReference type="EMBL" id="CAK9013748.1"/>
    </source>
</evidence>